<evidence type="ECO:0000313" key="3">
    <source>
        <dbReference type="EMBL" id="SNQ60853.1"/>
    </source>
</evidence>
<keyword evidence="1" id="KW-0812">Transmembrane</keyword>
<evidence type="ECO:0000256" key="1">
    <source>
        <dbReference type="SAM" id="Phobius"/>
    </source>
</evidence>
<accession>A0A284VNR6</accession>
<name>A0A284VNR6_9EURY</name>
<gene>
    <name evidence="3" type="ORF">MNV_2050008</name>
</gene>
<dbReference type="AlphaFoldDB" id="A0A284VNR6"/>
<dbReference type="RefSeq" id="WP_257000007.1">
    <property type="nucleotide sequence ID" value="NZ_FZMP01000119.1"/>
</dbReference>
<protein>
    <recommendedName>
        <fullName evidence="2">Archaeal Type IV pilin N-terminal domain-containing protein</fullName>
    </recommendedName>
</protein>
<keyword evidence="1" id="KW-1133">Transmembrane helix</keyword>
<dbReference type="InterPro" id="IPR012859">
    <property type="entry name" value="Pilin_N_archaeal"/>
</dbReference>
<reference evidence="4" key="1">
    <citation type="submission" date="2017-06" db="EMBL/GenBank/DDBJ databases">
        <authorList>
            <person name="Cremers G."/>
        </authorList>
    </citation>
    <scope>NUCLEOTIDE SEQUENCE [LARGE SCALE GENOMIC DNA]</scope>
</reference>
<proteinExistence type="predicted"/>
<dbReference type="NCBIfam" id="TIGR02537">
    <property type="entry name" value="arch_flag_Nterm"/>
    <property type="match status" value="1"/>
</dbReference>
<dbReference type="Proteomes" id="UP000218615">
    <property type="component" value="Unassembled WGS sequence"/>
</dbReference>
<keyword evidence="4" id="KW-1185">Reference proteome</keyword>
<evidence type="ECO:0000313" key="4">
    <source>
        <dbReference type="Proteomes" id="UP000218615"/>
    </source>
</evidence>
<keyword evidence="1" id="KW-0472">Membrane</keyword>
<evidence type="ECO:0000259" key="2">
    <source>
        <dbReference type="Pfam" id="PF07790"/>
    </source>
</evidence>
<dbReference type="PANTHER" id="PTHR38138:SF1">
    <property type="entry name" value="ARCHAEAL TYPE IV PILIN N-TERMINAL DOMAIN-CONTAINING PROTEIN"/>
    <property type="match status" value="1"/>
</dbReference>
<dbReference type="PANTHER" id="PTHR38138">
    <property type="entry name" value="VNG6441H"/>
    <property type="match status" value="1"/>
</dbReference>
<dbReference type="EMBL" id="FZMP01000119">
    <property type="protein sequence ID" value="SNQ60853.1"/>
    <property type="molecule type" value="Genomic_DNA"/>
</dbReference>
<feature type="transmembrane region" description="Helical" evidence="1">
    <location>
        <begin position="28"/>
        <end position="52"/>
    </location>
</feature>
<sequence length="182" mass="19502">MPSFYFFRGQLGFYSNKFKTNCTAVSPVIGTILMVAISVILASVIAVFGFGFTGDFGGASPKPPTAAITVASVPETTGTIDMKIQHKNGDTLRAGDWWISIVPVGQPPVYKDSSTVFKAGDQIITTNVTDYPGATYNVTNAVVNITIGDDSSARLVAGQKYDVKMIVYPFKSMVLDTVVEVR</sequence>
<organism evidence="3 4">
    <name type="scientific">Candidatus Methanoperedens nitratireducens</name>
    <dbReference type="NCBI Taxonomy" id="1392998"/>
    <lineage>
        <taxon>Archaea</taxon>
        <taxon>Methanobacteriati</taxon>
        <taxon>Methanobacteriota</taxon>
        <taxon>Stenosarchaea group</taxon>
        <taxon>Methanomicrobia</taxon>
        <taxon>Methanosarcinales</taxon>
        <taxon>ANME-2 cluster</taxon>
        <taxon>Candidatus Methanoperedentaceae</taxon>
        <taxon>Candidatus Methanoperedens</taxon>
    </lineage>
</organism>
<feature type="domain" description="Archaeal Type IV pilin N-terminal" evidence="2">
    <location>
        <begin position="24"/>
        <end position="100"/>
    </location>
</feature>
<dbReference type="Pfam" id="PF07790">
    <property type="entry name" value="Pilin_N"/>
    <property type="match status" value="1"/>
</dbReference>
<dbReference type="InterPro" id="IPR013373">
    <property type="entry name" value="Flagellin/pilin_N_arc"/>
</dbReference>